<sequence length="72" mass="7907">MRSRDKVRILSGSSAYKVQRNESRVSRTDAVSRSVCLGKGQKPSVRGKAFGGDVRLVFTRWPITPSQLTAGI</sequence>
<proteinExistence type="predicted"/>
<organism evidence="1 2">
    <name type="scientific">Vespula vulgaris</name>
    <name type="common">Yellow jacket</name>
    <name type="synonym">Wasp</name>
    <dbReference type="NCBI Taxonomy" id="7454"/>
    <lineage>
        <taxon>Eukaryota</taxon>
        <taxon>Metazoa</taxon>
        <taxon>Ecdysozoa</taxon>
        <taxon>Arthropoda</taxon>
        <taxon>Hexapoda</taxon>
        <taxon>Insecta</taxon>
        <taxon>Pterygota</taxon>
        <taxon>Neoptera</taxon>
        <taxon>Endopterygota</taxon>
        <taxon>Hymenoptera</taxon>
        <taxon>Apocrita</taxon>
        <taxon>Aculeata</taxon>
        <taxon>Vespoidea</taxon>
        <taxon>Vespidae</taxon>
        <taxon>Vespinae</taxon>
        <taxon>Vespula</taxon>
    </lineage>
</organism>
<protein>
    <submittedName>
        <fullName evidence="1">Uncharacterized protein</fullName>
    </submittedName>
</protein>
<keyword evidence="2" id="KW-1185">Reference proteome</keyword>
<dbReference type="AlphaFoldDB" id="A0A834KFB0"/>
<evidence type="ECO:0000313" key="1">
    <source>
        <dbReference type="EMBL" id="KAF7404711.1"/>
    </source>
</evidence>
<evidence type="ECO:0000313" key="2">
    <source>
        <dbReference type="Proteomes" id="UP000614350"/>
    </source>
</evidence>
<dbReference type="Proteomes" id="UP000614350">
    <property type="component" value="Unassembled WGS sequence"/>
</dbReference>
<gene>
    <name evidence="1" type="ORF">HZH66_003617</name>
</gene>
<dbReference type="EMBL" id="JACSEA010000003">
    <property type="protein sequence ID" value="KAF7404711.1"/>
    <property type="molecule type" value="Genomic_DNA"/>
</dbReference>
<reference evidence="1" key="1">
    <citation type="journal article" date="2020" name="G3 (Bethesda)">
        <title>High-Quality Assemblies for Three Invasive Social Wasps from the &lt;i&gt;Vespula&lt;/i&gt; Genus.</title>
        <authorList>
            <person name="Harrop T.W.R."/>
            <person name="Guhlin J."/>
            <person name="McLaughlin G.M."/>
            <person name="Permina E."/>
            <person name="Stockwell P."/>
            <person name="Gilligan J."/>
            <person name="Le Lec M.F."/>
            <person name="Gruber M.A.M."/>
            <person name="Quinn O."/>
            <person name="Lovegrove M."/>
            <person name="Duncan E.J."/>
            <person name="Remnant E.J."/>
            <person name="Van Eeckhoven J."/>
            <person name="Graham B."/>
            <person name="Knapp R.A."/>
            <person name="Langford K.W."/>
            <person name="Kronenberg Z."/>
            <person name="Press M.O."/>
            <person name="Eacker S.M."/>
            <person name="Wilson-Rankin E.E."/>
            <person name="Purcell J."/>
            <person name="Lester P.J."/>
            <person name="Dearden P.K."/>
        </authorList>
    </citation>
    <scope>NUCLEOTIDE SEQUENCE</scope>
    <source>
        <strain evidence="1">Marl-1</strain>
    </source>
</reference>
<accession>A0A834KFB0</accession>
<comment type="caution">
    <text evidence="1">The sequence shown here is derived from an EMBL/GenBank/DDBJ whole genome shotgun (WGS) entry which is preliminary data.</text>
</comment>
<name>A0A834KFB0_VESVU</name>